<dbReference type="Proteomes" id="UP000643810">
    <property type="component" value="Unassembled WGS sequence"/>
</dbReference>
<organism evidence="1 2">
    <name type="scientific">Roseburia lenta</name>
    <dbReference type="NCBI Taxonomy" id="2763061"/>
    <lineage>
        <taxon>Bacteria</taxon>
        <taxon>Bacillati</taxon>
        <taxon>Bacillota</taxon>
        <taxon>Clostridia</taxon>
        <taxon>Lachnospirales</taxon>
        <taxon>Lachnospiraceae</taxon>
        <taxon>Roseburia</taxon>
    </lineage>
</organism>
<dbReference type="RefSeq" id="WP_118280837.1">
    <property type="nucleotide sequence ID" value="NZ_JACOPG010000001.1"/>
</dbReference>
<accession>A0ABR7GDX4</accession>
<evidence type="ECO:0000313" key="1">
    <source>
        <dbReference type="EMBL" id="MBC5685628.1"/>
    </source>
</evidence>
<reference evidence="1 2" key="1">
    <citation type="submission" date="2020-08" db="EMBL/GenBank/DDBJ databases">
        <title>Genome public.</title>
        <authorList>
            <person name="Liu C."/>
            <person name="Sun Q."/>
        </authorList>
    </citation>
    <scope>NUCLEOTIDE SEQUENCE [LARGE SCALE GENOMIC DNA]</scope>
    <source>
        <strain evidence="1 2">NSJ-9</strain>
    </source>
</reference>
<name>A0ABR7GDX4_9FIRM</name>
<evidence type="ECO:0000313" key="2">
    <source>
        <dbReference type="Proteomes" id="UP000643810"/>
    </source>
</evidence>
<protein>
    <recommendedName>
        <fullName evidence="3">GNAT family acetyltransferase</fullName>
    </recommendedName>
</protein>
<gene>
    <name evidence="1" type="ORF">H8R94_03185</name>
</gene>
<evidence type="ECO:0008006" key="3">
    <source>
        <dbReference type="Google" id="ProtNLM"/>
    </source>
</evidence>
<keyword evidence="2" id="KW-1185">Reference proteome</keyword>
<dbReference type="EMBL" id="JACOPG010000001">
    <property type="protein sequence ID" value="MBC5685628.1"/>
    <property type="molecule type" value="Genomic_DNA"/>
</dbReference>
<proteinExistence type="predicted"/>
<comment type="caution">
    <text evidence="1">The sequence shown here is derived from an EMBL/GenBank/DDBJ whole genome shotgun (WGS) entry which is preliminary data.</text>
</comment>
<sequence>MIDRHSLLALNFYKKSPFTGSDGNMRYRVEKIEFPIPDTEDEKEVKLQATIWPGPFAFAKTDEEKMTRQTADFSEEGLCALVDWLNEKQPEF</sequence>